<dbReference type="InterPro" id="IPR042266">
    <property type="entry name" value="PPPDE_sf"/>
</dbReference>
<name>A0A8H7R2P2_9FUNG</name>
<feature type="compositionally biased region" description="Low complexity" evidence="4">
    <location>
        <begin position="158"/>
        <end position="168"/>
    </location>
</feature>
<gene>
    <name evidence="6" type="ORF">INT47_004819</name>
</gene>
<dbReference type="EMBL" id="JAEPRD010000057">
    <property type="protein sequence ID" value="KAG2202795.1"/>
    <property type="molecule type" value="Genomic_DNA"/>
</dbReference>
<evidence type="ECO:0000313" key="6">
    <source>
        <dbReference type="EMBL" id="KAG2202795.1"/>
    </source>
</evidence>
<dbReference type="GO" id="GO:0101005">
    <property type="term" value="F:deubiquitinase activity"/>
    <property type="evidence" value="ECO:0007669"/>
    <property type="project" value="TreeGrafter"/>
</dbReference>
<evidence type="ECO:0000256" key="2">
    <source>
        <dbReference type="ARBA" id="ARBA00022670"/>
    </source>
</evidence>
<comment type="similarity">
    <text evidence="1">Belongs to the DeSI family.</text>
</comment>
<dbReference type="Gene3D" id="3.90.1720.30">
    <property type="entry name" value="PPPDE domains"/>
    <property type="match status" value="1"/>
</dbReference>
<dbReference type="Pfam" id="PF05903">
    <property type="entry name" value="Peptidase_C97"/>
    <property type="match status" value="1"/>
</dbReference>
<dbReference type="InterPro" id="IPR008580">
    <property type="entry name" value="PPPDE_dom"/>
</dbReference>
<reference evidence="6" key="1">
    <citation type="submission" date="2020-12" db="EMBL/GenBank/DDBJ databases">
        <title>Metabolic potential, ecology and presence of endohyphal bacteria is reflected in genomic diversity of Mucoromycotina.</title>
        <authorList>
            <person name="Muszewska A."/>
            <person name="Okrasinska A."/>
            <person name="Steczkiewicz K."/>
            <person name="Drgas O."/>
            <person name="Orlowska M."/>
            <person name="Perlinska-Lenart U."/>
            <person name="Aleksandrzak-Piekarczyk T."/>
            <person name="Szatraj K."/>
            <person name="Zielenkiewicz U."/>
            <person name="Pilsyk S."/>
            <person name="Malc E."/>
            <person name="Mieczkowski P."/>
            <person name="Kruszewska J.S."/>
            <person name="Biernat P."/>
            <person name="Pawlowska J."/>
        </authorList>
    </citation>
    <scope>NUCLEOTIDE SEQUENCE</scope>
    <source>
        <strain evidence="6">WA0000017839</strain>
    </source>
</reference>
<dbReference type="AlphaFoldDB" id="A0A8H7R2P2"/>
<dbReference type="PROSITE" id="PS51858">
    <property type="entry name" value="PPPDE"/>
    <property type="match status" value="1"/>
</dbReference>
<comment type="caution">
    <text evidence="6">The sequence shown here is derived from an EMBL/GenBank/DDBJ whole genome shotgun (WGS) entry which is preliminary data.</text>
</comment>
<dbReference type="PANTHER" id="PTHR12378">
    <property type="entry name" value="DESUMOYLATING ISOPEPTIDASE"/>
    <property type="match status" value="1"/>
</dbReference>
<dbReference type="PANTHER" id="PTHR12378:SF80">
    <property type="entry name" value="IP06716P-RELATED"/>
    <property type="match status" value="1"/>
</dbReference>
<feature type="region of interest" description="Disordered" evidence="4">
    <location>
        <begin position="142"/>
        <end position="170"/>
    </location>
</feature>
<dbReference type="Proteomes" id="UP000603453">
    <property type="component" value="Unassembled WGS sequence"/>
</dbReference>
<evidence type="ECO:0000256" key="3">
    <source>
        <dbReference type="ARBA" id="ARBA00022801"/>
    </source>
</evidence>
<evidence type="ECO:0000259" key="5">
    <source>
        <dbReference type="PROSITE" id="PS51858"/>
    </source>
</evidence>
<keyword evidence="3" id="KW-0378">Hydrolase</keyword>
<organism evidence="6 7">
    <name type="scientific">Mucor saturninus</name>
    <dbReference type="NCBI Taxonomy" id="64648"/>
    <lineage>
        <taxon>Eukaryota</taxon>
        <taxon>Fungi</taxon>
        <taxon>Fungi incertae sedis</taxon>
        <taxon>Mucoromycota</taxon>
        <taxon>Mucoromycotina</taxon>
        <taxon>Mucoromycetes</taxon>
        <taxon>Mucorales</taxon>
        <taxon>Mucorineae</taxon>
        <taxon>Mucoraceae</taxon>
        <taxon>Mucor</taxon>
    </lineage>
</organism>
<keyword evidence="7" id="KW-1185">Reference proteome</keyword>
<protein>
    <recommendedName>
        <fullName evidence="5">PPPDE domain-containing protein</fullName>
    </recommendedName>
</protein>
<dbReference type="GO" id="GO:0006508">
    <property type="term" value="P:proteolysis"/>
    <property type="evidence" value="ECO:0007669"/>
    <property type="project" value="UniProtKB-KW"/>
</dbReference>
<keyword evidence="2" id="KW-0645">Protease</keyword>
<dbReference type="SMART" id="SM01179">
    <property type="entry name" value="DUF862"/>
    <property type="match status" value="1"/>
</dbReference>
<evidence type="ECO:0000256" key="4">
    <source>
        <dbReference type="SAM" id="MobiDB-lite"/>
    </source>
</evidence>
<accession>A0A8H7R2P2</accession>
<feature type="compositionally biased region" description="Acidic residues" evidence="4">
    <location>
        <begin position="143"/>
        <end position="157"/>
    </location>
</feature>
<dbReference type="OrthoDB" id="412286at2759"/>
<feature type="domain" description="PPPDE" evidence="5">
    <location>
        <begin position="1"/>
        <end position="135"/>
    </location>
</feature>
<sequence>MIQPNYVTQFGYYALGVGVFHSGVEICGKEYCFGGHEVPNVTGVFVVEPRVGIPELSLKQTIDMGTTDLTEKEVEELLLTLSDEFTGTSYNLLSRNCNHFTEEFVKRLNNKTIPYWINRAAKLGNMFPCVVPWEWIQPPELAQEAEEEDEEDEEDDSVTSSGRSSTVSLLCNKNTRSMSYNSTAEGQDRLVNYPITKFQGIISPQEEEGQ</sequence>
<evidence type="ECO:0000313" key="7">
    <source>
        <dbReference type="Proteomes" id="UP000603453"/>
    </source>
</evidence>
<evidence type="ECO:0000256" key="1">
    <source>
        <dbReference type="ARBA" id="ARBA00008140"/>
    </source>
</evidence>
<proteinExistence type="inferred from homology"/>
<dbReference type="GO" id="GO:0016579">
    <property type="term" value="P:protein deubiquitination"/>
    <property type="evidence" value="ECO:0007669"/>
    <property type="project" value="TreeGrafter"/>
</dbReference>